<keyword evidence="6" id="KW-1185">Reference proteome</keyword>
<dbReference type="Pfam" id="PF10503">
    <property type="entry name" value="Esterase_PHB"/>
    <property type="match status" value="1"/>
</dbReference>
<dbReference type="RefSeq" id="WP_273848053.1">
    <property type="nucleotide sequence ID" value="NZ_JAQQWT010000047.1"/>
</dbReference>
<dbReference type="InterPro" id="IPR041172">
    <property type="entry name" value="EstA_Ig-like_N"/>
</dbReference>
<organism evidence="5 6">
    <name type="scientific">Halalkalibacter alkalisediminis</name>
    <dbReference type="NCBI Taxonomy" id="935616"/>
    <lineage>
        <taxon>Bacteria</taxon>
        <taxon>Bacillati</taxon>
        <taxon>Bacillota</taxon>
        <taxon>Bacilli</taxon>
        <taxon>Bacillales</taxon>
        <taxon>Bacillaceae</taxon>
        <taxon>Halalkalibacter</taxon>
    </lineage>
</organism>
<proteinExistence type="predicted"/>
<dbReference type="Gene3D" id="3.40.50.1820">
    <property type="entry name" value="alpha/beta hydrolase"/>
    <property type="match status" value="2"/>
</dbReference>
<evidence type="ECO:0000313" key="5">
    <source>
        <dbReference type="EMBL" id="MFC0560665.1"/>
    </source>
</evidence>
<feature type="domain" description="Esterase Ig-like N-terminal" evidence="4">
    <location>
        <begin position="603"/>
        <end position="732"/>
    </location>
</feature>
<dbReference type="InterPro" id="IPR029058">
    <property type="entry name" value="AB_hydrolase_fold"/>
</dbReference>
<evidence type="ECO:0000259" key="4">
    <source>
        <dbReference type="Pfam" id="PF18435"/>
    </source>
</evidence>
<dbReference type="Gene3D" id="2.60.40.2180">
    <property type="match status" value="1"/>
</dbReference>
<keyword evidence="2 5" id="KW-0378">Hydrolase</keyword>
<feature type="chain" id="PRO_5046358714" evidence="3">
    <location>
        <begin position="24"/>
        <end position="1030"/>
    </location>
</feature>
<dbReference type="SUPFAM" id="SSF53474">
    <property type="entry name" value="alpha/beta-Hydrolases"/>
    <property type="match status" value="2"/>
</dbReference>
<feature type="signal peptide" evidence="3">
    <location>
        <begin position="1"/>
        <end position="23"/>
    </location>
</feature>
<comment type="caution">
    <text evidence="5">The sequence shown here is derived from an EMBL/GenBank/DDBJ whole genome shotgun (WGS) entry which is preliminary data.</text>
</comment>
<reference evidence="5 6" key="1">
    <citation type="submission" date="2024-09" db="EMBL/GenBank/DDBJ databases">
        <authorList>
            <person name="Sun Q."/>
            <person name="Mori K."/>
        </authorList>
    </citation>
    <scope>NUCLEOTIDE SEQUENCE [LARGE SCALE GENOMIC DNA]</scope>
    <source>
        <strain evidence="5 6">NCAIM B.02301</strain>
    </source>
</reference>
<dbReference type="InterPro" id="IPR050955">
    <property type="entry name" value="Plant_Biomass_Hydrol_Est"/>
</dbReference>
<evidence type="ECO:0000256" key="2">
    <source>
        <dbReference type="ARBA" id="ARBA00022801"/>
    </source>
</evidence>
<gene>
    <name evidence="5" type="ORF">ACFFH4_16905</name>
</gene>
<name>A0ABV6NIT1_9BACI</name>
<dbReference type="InterPro" id="IPR010126">
    <property type="entry name" value="Esterase_phb"/>
</dbReference>
<dbReference type="PANTHER" id="PTHR43037">
    <property type="entry name" value="UNNAMED PRODUCT-RELATED"/>
    <property type="match status" value="1"/>
</dbReference>
<keyword evidence="1 3" id="KW-0732">Signal</keyword>
<dbReference type="GO" id="GO:0016787">
    <property type="term" value="F:hydrolase activity"/>
    <property type="evidence" value="ECO:0007669"/>
    <property type="project" value="UniProtKB-KW"/>
</dbReference>
<evidence type="ECO:0000256" key="1">
    <source>
        <dbReference type="ARBA" id="ARBA00022729"/>
    </source>
</evidence>
<evidence type="ECO:0000256" key="3">
    <source>
        <dbReference type="SAM" id="SignalP"/>
    </source>
</evidence>
<protein>
    <submittedName>
        <fullName evidence="5">Alpha/beta hydrolase-fold protein</fullName>
    </submittedName>
</protein>
<accession>A0ABV6NIT1</accession>
<dbReference type="EMBL" id="JBHLTR010000032">
    <property type="protein sequence ID" value="MFC0560665.1"/>
    <property type="molecule type" value="Genomic_DNA"/>
</dbReference>
<sequence>MKKIFLLMIATLMFLGSVVPVSASSGKSNQSPLFKNTKLEAVSLDGMEKPAIDITLGNKLPLTGYFTRNVTVNDDTRTVKIYVAPDTTVRDYFTVVAAPEGMSTEEFLQKTDWIDIANKKSEGLFILEPGESGWGSAEEELDYINQAFNVIRDTTYYNTFGLFYLAGYGDGGSALQAWAMENPHFVISSAFIQTEDLDSNFIAKTGAKTFSENQDISYSEVPVPTWFVNDDLSSVENLVDYWKQANDTVEEGIKSKGLLGGTVFTQDQSSENIVTSYSDVLSQVAILEKDDKSVYTKGFTKKVYEFLSYYTRYDSTSINGNVLGVRPDHEAIGVEYKEMNLGGYTREYLVYIPESAPNENIPAVFVLAGNTQPARLFFDASHWWDVADKYGFMLVMPSEQYNSSTELTWNVNFRDHQQDDFVFLEEVIKQVDKDYSIDPGKRYLTGQSLGSMFTNYATAIMPEYFAAVGSTSGPLLREVEGKTDKIPNYLIFGEYDLWSWDHTVPGRTNNTVNYWLDRNDLGDIDDAVVTSEDRYKTYTWYDDSDIPMYQYTQTSGRAHNFIVSEVWKLWEDWFSHWEMDEEGERHYNNKAEEPEETEGIVSTQAITDMKLLGQKLAAVAIEYESVVDSSSLSTQSYEIMDLDSSGETMATAEISKVYTNNKPEMRTDGKSVPGKYVIVEIADSSRVGIMMTDYVYYDENGQKQVQPYWLKKDVNTTVQQLEDILAKNGKVISKASTSEMGMTKETVQLKYDEFEDLLTIPSSSGEDHIMVKYRLPKNYNPAKKYPIMMSLTGMGTSFWQVNGEDNFGTSIAIDKSATAWMEEEDMIIVSTHYRSSVPQSMQDTYSASDDIIATYEYFIENFSVDTDRVYLTGNSMGTAKSFEVLMKRPDLVSAFIVANGAVNPGPRAYPDSRKDELKEELAEVADAGVAIWFHHGLNDRSITIQRAQTAYQALLELHEENGRSQEWIEEHLKFTTYSNEDFIVDGLDIGPPIYHSATKLAYEISFNSSWEDRLPDGERGIGIREWVKSK</sequence>
<evidence type="ECO:0000313" key="6">
    <source>
        <dbReference type="Proteomes" id="UP001589833"/>
    </source>
</evidence>
<dbReference type="PANTHER" id="PTHR43037:SF5">
    <property type="entry name" value="FERULOYL ESTERASE"/>
    <property type="match status" value="1"/>
</dbReference>
<dbReference type="Pfam" id="PF18435">
    <property type="entry name" value="EstA_Ig_like"/>
    <property type="match status" value="1"/>
</dbReference>
<dbReference type="Proteomes" id="UP001589833">
    <property type="component" value="Unassembled WGS sequence"/>
</dbReference>